<feature type="domain" description="HTH cro/C1-type" evidence="1">
    <location>
        <begin position="4"/>
        <end position="57"/>
    </location>
</feature>
<dbReference type="GO" id="GO:0003677">
    <property type="term" value="F:DNA binding"/>
    <property type="evidence" value="ECO:0007669"/>
    <property type="project" value="InterPro"/>
</dbReference>
<organism evidence="2 3">
    <name type="scientific">Schleiferilactobacillus perolens DSM 12744</name>
    <dbReference type="NCBI Taxonomy" id="1423792"/>
    <lineage>
        <taxon>Bacteria</taxon>
        <taxon>Bacillati</taxon>
        <taxon>Bacillota</taxon>
        <taxon>Bacilli</taxon>
        <taxon>Lactobacillales</taxon>
        <taxon>Lactobacillaceae</taxon>
        <taxon>Schleiferilactobacillus</taxon>
    </lineage>
</organism>
<dbReference type="Gene3D" id="1.10.260.40">
    <property type="entry name" value="lambda repressor-like DNA-binding domains"/>
    <property type="match status" value="1"/>
</dbReference>
<dbReference type="InterPro" id="IPR010982">
    <property type="entry name" value="Lambda_DNA-bd_dom_sf"/>
</dbReference>
<reference evidence="2 3" key="1">
    <citation type="journal article" date="2015" name="Genome Announc.">
        <title>Expanding the biotechnology potential of lactobacilli through comparative genomics of 213 strains and associated genera.</title>
        <authorList>
            <person name="Sun Z."/>
            <person name="Harris H.M."/>
            <person name="McCann A."/>
            <person name="Guo C."/>
            <person name="Argimon S."/>
            <person name="Zhang W."/>
            <person name="Yang X."/>
            <person name="Jeffery I.B."/>
            <person name="Cooney J.C."/>
            <person name="Kagawa T.F."/>
            <person name="Liu W."/>
            <person name="Song Y."/>
            <person name="Salvetti E."/>
            <person name="Wrobel A."/>
            <person name="Rasinkangas P."/>
            <person name="Parkhill J."/>
            <person name="Rea M.C."/>
            <person name="O'Sullivan O."/>
            <person name="Ritari J."/>
            <person name="Douillard F.P."/>
            <person name="Paul Ross R."/>
            <person name="Yang R."/>
            <person name="Briner A.E."/>
            <person name="Felis G.E."/>
            <person name="de Vos W.M."/>
            <person name="Barrangou R."/>
            <person name="Klaenhammer T.R."/>
            <person name="Caufield P.W."/>
            <person name="Cui Y."/>
            <person name="Zhang H."/>
            <person name="O'Toole P.W."/>
        </authorList>
    </citation>
    <scope>NUCLEOTIDE SEQUENCE [LARGE SCALE GENOMIC DNA]</scope>
    <source>
        <strain evidence="2 3">DSM 12744</strain>
    </source>
</reference>
<evidence type="ECO:0000313" key="3">
    <source>
        <dbReference type="Proteomes" id="UP000051330"/>
    </source>
</evidence>
<evidence type="ECO:0000313" key="2">
    <source>
        <dbReference type="EMBL" id="KRL10040.1"/>
    </source>
</evidence>
<dbReference type="Pfam" id="PF01381">
    <property type="entry name" value="HTH_3"/>
    <property type="match status" value="1"/>
</dbReference>
<comment type="caution">
    <text evidence="2">The sequence shown here is derived from an EMBL/GenBank/DDBJ whole genome shotgun (WGS) entry which is preliminary data.</text>
</comment>
<accession>A0A0R1N299</accession>
<protein>
    <recommendedName>
        <fullName evidence="1">HTH cro/C1-type domain-containing protein</fullName>
    </recommendedName>
</protein>
<dbReference type="Proteomes" id="UP000051330">
    <property type="component" value="Unassembled WGS sequence"/>
</dbReference>
<dbReference type="PROSITE" id="PS50943">
    <property type="entry name" value="HTH_CROC1"/>
    <property type="match status" value="1"/>
</dbReference>
<sequence length="143" mass="16142">MNKVALIRRRLHISQSQLASLLSVSVKTVQAWEGNRYAPNGGNAKLLQLLGANQEMKAMLEKYKNDQEFAPLERDPEKLTIMGVHFKNEQDYRAVLNAVANNMYEGYQPARSDIEFFAAHIDQPATAQETLAWVKAHRGTADE</sequence>
<gene>
    <name evidence="2" type="ORF">FD09_GL000970</name>
</gene>
<evidence type="ECO:0000259" key="1">
    <source>
        <dbReference type="PROSITE" id="PS50943"/>
    </source>
</evidence>
<dbReference type="InterPro" id="IPR001387">
    <property type="entry name" value="Cro/C1-type_HTH"/>
</dbReference>
<dbReference type="PATRIC" id="fig|1423792.3.peg.990"/>
<dbReference type="RefSeq" id="WP_057822087.1">
    <property type="nucleotide sequence ID" value="NZ_AZEC01000015.1"/>
</dbReference>
<keyword evidence="3" id="KW-1185">Reference proteome</keyword>
<dbReference type="SUPFAM" id="SSF47413">
    <property type="entry name" value="lambda repressor-like DNA-binding domains"/>
    <property type="match status" value="1"/>
</dbReference>
<dbReference type="EMBL" id="AZEC01000015">
    <property type="protein sequence ID" value="KRL10040.1"/>
    <property type="molecule type" value="Genomic_DNA"/>
</dbReference>
<dbReference type="OrthoDB" id="678210at2"/>
<proteinExistence type="predicted"/>
<dbReference type="AlphaFoldDB" id="A0A0R1N299"/>
<name>A0A0R1N299_9LACO</name>
<dbReference type="CDD" id="cd00093">
    <property type="entry name" value="HTH_XRE"/>
    <property type="match status" value="1"/>
</dbReference>
<dbReference type="SMART" id="SM00530">
    <property type="entry name" value="HTH_XRE"/>
    <property type="match status" value="1"/>
</dbReference>
<dbReference type="STRING" id="1423792.FD09_GL000970"/>